<feature type="region of interest" description="Disordered" evidence="1">
    <location>
        <begin position="1"/>
        <end position="24"/>
    </location>
</feature>
<dbReference type="OrthoDB" id="390229at2"/>
<evidence type="ECO:0000313" key="2">
    <source>
        <dbReference type="EMBL" id="QBQ08179.1"/>
    </source>
</evidence>
<dbReference type="RefSeq" id="WP_134298302.1">
    <property type="nucleotide sequence ID" value="NZ_CP038013.1"/>
</dbReference>
<name>A0A4V1AQE1_9MOLU</name>
<organism evidence="2 3">
    <name type="scientific">Spiroplasma gladiatoris</name>
    <dbReference type="NCBI Taxonomy" id="2143"/>
    <lineage>
        <taxon>Bacteria</taxon>
        <taxon>Bacillati</taxon>
        <taxon>Mycoplasmatota</taxon>
        <taxon>Mollicutes</taxon>
        <taxon>Entomoplasmatales</taxon>
        <taxon>Spiroplasmataceae</taxon>
        <taxon>Spiroplasma</taxon>
    </lineage>
</organism>
<dbReference type="AlphaFoldDB" id="A0A4V1AQE1"/>
<keyword evidence="3" id="KW-1185">Reference proteome</keyword>
<dbReference type="EMBL" id="CP038013">
    <property type="protein sequence ID" value="QBQ08179.1"/>
    <property type="molecule type" value="Genomic_DNA"/>
</dbReference>
<gene>
    <name evidence="2" type="ORF">SGLAD_v1c09800</name>
</gene>
<feature type="compositionally biased region" description="Basic and acidic residues" evidence="1">
    <location>
        <begin position="12"/>
        <end position="24"/>
    </location>
</feature>
<dbReference type="Proteomes" id="UP000294309">
    <property type="component" value="Chromosome"/>
</dbReference>
<protein>
    <submittedName>
        <fullName evidence="2">Uncharacterized protein</fullName>
    </submittedName>
</protein>
<dbReference type="KEGG" id="sgq:SGLAD_v1c09800"/>
<evidence type="ECO:0000313" key="3">
    <source>
        <dbReference type="Proteomes" id="UP000294309"/>
    </source>
</evidence>
<reference evidence="2 3" key="1">
    <citation type="submission" date="2019-03" db="EMBL/GenBank/DDBJ databases">
        <title>Complete genome sequence of Spiroplasma gladiatoris TG-1 (DSM 22552).</title>
        <authorList>
            <person name="Lin Y.-C."/>
            <person name="Chou L."/>
            <person name="Kuo C.-H."/>
        </authorList>
    </citation>
    <scope>NUCLEOTIDE SEQUENCE [LARGE SCALE GENOMIC DNA]</scope>
    <source>
        <strain evidence="2 3">TG-1</strain>
    </source>
</reference>
<evidence type="ECO:0000256" key="1">
    <source>
        <dbReference type="SAM" id="MobiDB-lite"/>
    </source>
</evidence>
<proteinExistence type="predicted"/>
<sequence length="693" mass="80521">MYVNPFERMRKKREDEEKAKLEAEKEREKYARLGAQMGLTQEKGVVPSFIKNLIGEQNNQNNPPFGMGISQDVSVEPINTNKSYSNNNTSNMVSPFGKNSFEGLNTEFTQTYQNLDNYNSKQFESTLSQDCSFNQQPNFMEQPKFNQQPNFMEQPNLGNEFSFKDIAKNFENTEETKKSTDIKTSKTILDDINRSEKNKKELKEVDEIIQIKHKSLLVNELLININDNKLKKQFYSVISSKKNKDFLLSEIVNEIDLDKVFEIDMEEIYLYSSPFLFLLKQIICGLPNIDLEDKRILWEKTSLFLVATEYAKTDSEVDEIIEEMDIFDPLGSIKEEFNQVLKSYSLIDKSFFIALNSFEKISQEQIFETLTFLHKLFRKVSSLKFIFSLNKDFLIELQENNKIHKLNSLIDYRVYQSTKQKELIEGNDLEEIYENQNVEKEKNDDLLLFPTEQKDFFQEKNNLNKDPSGLEQIIPNSNWAEANSNLEINQQNINNTIASPLGSMNPKINQEFLSQSSQVSSPPGGLQNFSNSFYNSYNDKFNFGFPTNLQIEEPTEEHDSGIDKSIRIRVDLNLKRKEQEIKEREKLEEIERLERQGGRVGFNPAILAENNNEDHNFKQSYRNDLNINRPGLIANPAVNDPRSYDEVQNRLQNMASTFASRPSIDVNDKNYAPGHKKDENFLKVTGDWSKLNK</sequence>
<accession>A0A4V1AQE1</accession>